<dbReference type="SUPFAM" id="SSF51197">
    <property type="entry name" value="Clavaminate synthase-like"/>
    <property type="match status" value="1"/>
</dbReference>
<dbReference type="InterPro" id="IPR010856">
    <property type="entry name" value="Gig2-like"/>
</dbReference>
<dbReference type="PANTHER" id="PTHR30613">
    <property type="entry name" value="UNCHARACTERIZED PROTEIN YBIU-RELATED"/>
    <property type="match status" value="1"/>
</dbReference>
<feature type="region of interest" description="Disordered" evidence="1">
    <location>
        <begin position="19"/>
        <end position="58"/>
    </location>
</feature>
<dbReference type="Proteomes" id="UP001390339">
    <property type="component" value="Unassembled WGS sequence"/>
</dbReference>
<dbReference type="PANTHER" id="PTHR30613:SF1">
    <property type="entry name" value="DUF1479 DOMAIN PROTEIN (AFU_ORTHOLOGUE AFUA_5G09280)"/>
    <property type="match status" value="1"/>
</dbReference>
<dbReference type="Pfam" id="PF07350">
    <property type="entry name" value="Gig2-like"/>
    <property type="match status" value="1"/>
</dbReference>
<dbReference type="EMBL" id="JAPCWZ010000003">
    <property type="protein sequence ID" value="KAK8875275.1"/>
    <property type="molecule type" value="Genomic_DNA"/>
</dbReference>
<sequence>MQRSLRKLPTVVVTQTRSVAMSAMQTQTPSTTSPSPSATSKREGDISDSFVSLSNPKRPPLPQRFLDLKRSLVKGREDAIIASWNRLLRQLRTENDLVAAKGPGIVPVLQFQTLEEQLPLFRDELQKRGVAVVKGVIPRDEARAYKSEIEEYVRQNPSTRAFPPEDPQVYELYWSSPQVKVRAHPNFLKAQTLLMQHLWHSSSDTALISTSQPLAYADRLRIRQPGDARFALGPHMDGGSVERWEHNGYGLGGGPDGKGGGVYKDVFAGDWEKFDPWDAGARVGAVNDNYNGLGACSMFRMFQGWLSMSRTGPREGTLMVNPLLRLATAYLLLRPFFAPVREEKKEGYLDEENWQFCEGDSMTSALPGAEPGFGQELSAALHPHLDLDRTMVHMPPVEPGDFVVWHCDTIHAVDKVHTGKSDSSVLYIPICPVTEANAKYLARQRQAFLDGTPGPDFPGGAGESEHVNRPTVDFLRRYAGAAGLRAMGLEKLEEQPQDPRETLGAQNVTKQANKILGL</sequence>
<organism evidence="2 3">
    <name type="scientific">Apiospora arundinis</name>
    <dbReference type="NCBI Taxonomy" id="335852"/>
    <lineage>
        <taxon>Eukaryota</taxon>
        <taxon>Fungi</taxon>
        <taxon>Dikarya</taxon>
        <taxon>Ascomycota</taxon>
        <taxon>Pezizomycotina</taxon>
        <taxon>Sordariomycetes</taxon>
        <taxon>Xylariomycetidae</taxon>
        <taxon>Amphisphaeriales</taxon>
        <taxon>Apiosporaceae</taxon>
        <taxon>Apiospora</taxon>
    </lineage>
</organism>
<proteinExistence type="predicted"/>
<evidence type="ECO:0000256" key="1">
    <source>
        <dbReference type="SAM" id="MobiDB-lite"/>
    </source>
</evidence>
<dbReference type="InterPro" id="IPR027443">
    <property type="entry name" value="IPNS-like_sf"/>
</dbReference>
<evidence type="ECO:0000313" key="3">
    <source>
        <dbReference type="Proteomes" id="UP001390339"/>
    </source>
</evidence>
<protein>
    <submittedName>
        <fullName evidence="2">DUF1479 domain protein</fullName>
    </submittedName>
</protein>
<name>A0ABR2JE61_9PEZI</name>
<reference evidence="2 3" key="1">
    <citation type="journal article" date="2024" name="IMA Fungus">
        <title>Apiospora arundinis, a panoply of carbohydrate-active enzymes and secondary metabolites.</title>
        <authorList>
            <person name="Sorensen T."/>
            <person name="Petersen C."/>
            <person name="Muurmann A.T."/>
            <person name="Christiansen J.V."/>
            <person name="Brundto M.L."/>
            <person name="Overgaard C.K."/>
            <person name="Boysen A.T."/>
            <person name="Wollenberg R.D."/>
            <person name="Larsen T.O."/>
            <person name="Sorensen J.L."/>
            <person name="Nielsen K.L."/>
            <person name="Sondergaard T.E."/>
        </authorList>
    </citation>
    <scope>NUCLEOTIDE SEQUENCE [LARGE SCALE GENOMIC DNA]</scope>
    <source>
        <strain evidence="2 3">AAU 773</strain>
    </source>
</reference>
<feature type="compositionally biased region" description="Low complexity" evidence="1">
    <location>
        <begin position="21"/>
        <end position="39"/>
    </location>
</feature>
<comment type="caution">
    <text evidence="2">The sequence shown here is derived from an EMBL/GenBank/DDBJ whole genome shotgun (WGS) entry which is preliminary data.</text>
</comment>
<evidence type="ECO:0000313" key="2">
    <source>
        <dbReference type="EMBL" id="KAK8875275.1"/>
    </source>
</evidence>
<gene>
    <name evidence="2" type="ORF">PGQ11_005789</name>
</gene>
<dbReference type="Gene3D" id="2.60.120.330">
    <property type="entry name" value="B-lactam Antibiotic, Isopenicillin N Synthase, Chain"/>
    <property type="match status" value="1"/>
</dbReference>
<keyword evidence="3" id="KW-1185">Reference proteome</keyword>
<accession>A0ABR2JE61</accession>